<dbReference type="InterPro" id="IPR054076">
    <property type="entry name" value="ZUO1-like_ZHD"/>
</dbReference>
<dbReference type="SMART" id="SM00271">
    <property type="entry name" value="DnaJ"/>
    <property type="match status" value="1"/>
</dbReference>
<dbReference type="InterPro" id="IPR051964">
    <property type="entry name" value="Chaperone_stress_response"/>
</dbReference>
<evidence type="ECO:0000256" key="3">
    <source>
        <dbReference type="ARBA" id="ARBA00022833"/>
    </source>
</evidence>
<evidence type="ECO:0000313" key="8">
    <source>
        <dbReference type="EMBL" id="CCG81271.1"/>
    </source>
</evidence>
<dbReference type="EMBL" id="CAHR02000034">
    <property type="protein sequence ID" value="CCG81271.1"/>
    <property type="molecule type" value="Genomic_DNA"/>
</dbReference>
<feature type="compositionally biased region" description="Low complexity" evidence="5">
    <location>
        <begin position="372"/>
        <end position="392"/>
    </location>
</feature>
<dbReference type="PANTHER" id="PTHR44029">
    <property type="entry name" value="DNAJ HOMOLOG SUBFAMILY C MEMBER 21"/>
    <property type="match status" value="1"/>
</dbReference>
<dbReference type="Gene3D" id="1.10.287.110">
    <property type="entry name" value="DnaJ domain"/>
    <property type="match status" value="1"/>
</dbReference>
<gene>
    <name evidence="8" type="ORF">TAPDE_001001</name>
</gene>
<dbReference type="PROSITE" id="PS00636">
    <property type="entry name" value="DNAJ_1"/>
    <property type="match status" value="1"/>
</dbReference>
<dbReference type="InterPro" id="IPR001623">
    <property type="entry name" value="DnaJ_domain"/>
</dbReference>
<dbReference type="GO" id="GO:0003676">
    <property type="term" value="F:nucleic acid binding"/>
    <property type="evidence" value="ECO:0007669"/>
    <property type="project" value="InterPro"/>
</dbReference>
<accession>R4X7U1</accession>
<evidence type="ECO:0000256" key="2">
    <source>
        <dbReference type="ARBA" id="ARBA00022771"/>
    </source>
</evidence>
<dbReference type="AlphaFoldDB" id="R4X7U1"/>
<dbReference type="PANTHER" id="PTHR44029:SF1">
    <property type="entry name" value="DNAJ HOMOLOG SUBFAMILY C MEMBER 21"/>
    <property type="match status" value="1"/>
</dbReference>
<dbReference type="InterPro" id="IPR036869">
    <property type="entry name" value="J_dom_sf"/>
</dbReference>
<keyword evidence="1" id="KW-0479">Metal-binding</keyword>
<keyword evidence="3" id="KW-0862">Zinc</keyword>
<evidence type="ECO:0000256" key="5">
    <source>
        <dbReference type="SAM" id="MobiDB-lite"/>
    </source>
</evidence>
<dbReference type="PROSITE" id="PS00028">
    <property type="entry name" value="ZINC_FINGER_C2H2_1"/>
    <property type="match status" value="1"/>
</dbReference>
<evidence type="ECO:0000259" key="7">
    <source>
        <dbReference type="PROSITE" id="PS50157"/>
    </source>
</evidence>
<feature type="region of interest" description="Disordered" evidence="5">
    <location>
        <begin position="348"/>
        <end position="401"/>
    </location>
</feature>
<proteinExistence type="predicted"/>
<dbReference type="eggNOG" id="KOG0717">
    <property type="taxonomic scope" value="Eukaryota"/>
</dbReference>
<evidence type="ECO:0000256" key="4">
    <source>
        <dbReference type="PROSITE-ProRule" id="PRU00042"/>
    </source>
</evidence>
<dbReference type="OrthoDB" id="5894at2759"/>
<dbReference type="SMART" id="SM00451">
    <property type="entry name" value="ZnF_U1"/>
    <property type="match status" value="1"/>
</dbReference>
<dbReference type="CDD" id="cd06257">
    <property type="entry name" value="DnaJ"/>
    <property type="match status" value="1"/>
</dbReference>
<dbReference type="Pfam" id="PF00226">
    <property type="entry name" value="DnaJ"/>
    <property type="match status" value="1"/>
</dbReference>
<dbReference type="Pfam" id="PF21884">
    <property type="entry name" value="ZUO1-like_ZHD"/>
    <property type="match status" value="1"/>
</dbReference>
<dbReference type="Gene3D" id="3.30.160.60">
    <property type="entry name" value="Classic Zinc Finger"/>
    <property type="match status" value="1"/>
</dbReference>
<dbReference type="InterPro" id="IPR013087">
    <property type="entry name" value="Znf_C2H2_type"/>
</dbReference>
<organism evidence="8 9">
    <name type="scientific">Taphrina deformans (strain PYCC 5710 / ATCC 11124 / CBS 356.35 / IMI 108563 / JCM 9778 / NBRC 8474)</name>
    <name type="common">Peach leaf curl fungus</name>
    <name type="synonym">Lalaria deformans</name>
    <dbReference type="NCBI Taxonomy" id="1097556"/>
    <lineage>
        <taxon>Eukaryota</taxon>
        <taxon>Fungi</taxon>
        <taxon>Dikarya</taxon>
        <taxon>Ascomycota</taxon>
        <taxon>Taphrinomycotina</taxon>
        <taxon>Taphrinomycetes</taxon>
        <taxon>Taphrinales</taxon>
        <taxon>Taphrinaceae</taxon>
        <taxon>Taphrina</taxon>
    </lineage>
</organism>
<comment type="caution">
    <text evidence="8">The sequence shown here is derived from an EMBL/GenBank/DDBJ whole genome shotgun (WGS) entry which is preliminary data.</text>
</comment>
<dbReference type="SUPFAM" id="SSF57667">
    <property type="entry name" value="beta-beta-alpha zinc fingers"/>
    <property type="match status" value="1"/>
</dbReference>
<evidence type="ECO:0008006" key="10">
    <source>
        <dbReference type="Google" id="ProtNLM"/>
    </source>
</evidence>
<dbReference type="Pfam" id="PF12171">
    <property type="entry name" value="zf-C2H2_jaz"/>
    <property type="match status" value="1"/>
</dbReference>
<dbReference type="InterPro" id="IPR003604">
    <property type="entry name" value="Matrin/U1-like-C_Znf_C2H2"/>
</dbReference>
<protein>
    <recommendedName>
        <fullName evidence="10">DnaJ-domain-containing protein</fullName>
    </recommendedName>
</protein>
<feature type="region of interest" description="Disordered" evidence="5">
    <location>
        <begin position="413"/>
        <end position="448"/>
    </location>
</feature>
<reference evidence="8 9" key="1">
    <citation type="journal article" date="2013" name="MBio">
        <title>Genome sequencing of the plant pathogen Taphrina deformans, the causal agent of peach leaf curl.</title>
        <authorList>
            <person name="Cisse O.H."/>
            <person name="Almeida J.M.G.C.F."/>
            <person name="Fonseca A."/>
            <person name="Kumar A.A."/>
            <person name="Salojaervi J."/>
            <person name="Overmyer K."/>
            <person name="Hauser P.M."/>
            <person name="Pagni M."/>
        </authorList>
    </citation>
    <scope>NUCLEOTIDE SEQUENCE [LARGE SCALE GENOMIC DNA]</scope>
    <source>
        <strain evidence="9">PYCC 5710 / ATCC 11124 / CBS 356.35 / IMI 108563 / JCM 9778 / NBRC 8474</strain>
    </source>
</reference>
<dbReference type="PROSITE" id="PS50157">
    <property type="entry name" value="ZINC_FINGER_C2H2_2"/>
    <property type="match status" value="1"/>
</dbReference>
<dbReference type="SUPFAM" id="SSF46565">
    <property type="entry name" value="Chaperone J-domain"/>
    <property type="match status" value="1"/>
</dbReference>
<feature type="domain" description="J" evidence="6">
    <location>
        <begin position="3"/>
        <end position="69"/>
    </location>
</feature>
<keyword evidence="2 4" id="KW-0863">Zinc-finger</keyword>
<dbReference type="GO" id="GO:0005737">
    <property type="term" value="C:cytoplasm"/>
    <property type="evidence" value="ECO:0007669"/>
    <property type="project" value="TreeGrafter"/>
</dbReference>
<dbReference type="Proteomes" id="UP000013776">
    <property type="component" value="Unassembled WGS sequence"/>
</dbReference>
<sequence>MRDYYAVLGLSATANEDEIKGAYRKAALKWHPDRNYGNVEEATKEFADAQTAYEVLSDTNERAWYDRHKDSILRGDAAQSESYEADDIVGLTAAQLISHFNSVTTSPVDDSTKGFFTVLRKLFDTIISEEIEACQQQEIDAPEFPSFGGSQSDDYNVRRFYSFWNTFNSNKTFSWAEQYAYHRAPDRRVRRVMEKENAKLRQAERQEYNETVHKLVSYMKKRDYRFIAKPQISAAQRQEELLSARKAQVEASRAANKANMTEFAEQSWQKVDNQQLAEEEMQAFEEWETEIECVACGKTFKSEKQYSSHEKSKKHIQTVKRLRWEMKKEAMELGLEYESGSEASYATAEEGELWSKGGLQPEPKNGRKSSPTKETPSPTTTPASMASTRPASLLSDDEYGTTAEFEARLEIDLDNLSLSDSEDETPMSKPVKKSKTKKKKAAKAHKNS</sequence>
<name>R4X7U1_TAPDE</name>
<feature type="compositionally biased region" description="Basic residues" evidence="5">
    <location>
        <begin position="430"/>
        <end position="448"/>
    </location>
</feature>
<feature type="domain" description="C2H2-type" evidence="7">
    <location>
        <begin position="291"/>
        <end position="315"/>
    </location>
</feature>
<evidence type="ECO:0000256" key="1">
    <source>
        <dbReference type="ARBA" id="ARBA00022723"/>
    </source>
</evidence>
<dbReference type="InterPro" id="IPR022755">
    <property type="entry name" value="Znf_C2H2_jaz"/>
</dbReference>
<dbReference type="PROSITE" id="PS50076">
    <property type="entry name" value="DNAJ_2"/>
    <property type="match status" value="1"/>
</dbReference>
<dbReference type="InterPro" id="IPR036236">
    <property type="entry name" value="Znf_C2H2_sf"/>
</dbReference>
<dbReference type="InterPro" id="IPR018253">
    <property type="entry name" value="DnaJ_domain_CS"/>
</dbReference>
<dbReference type="VEuPathDB" id="FungiDB:TAPDE_001001"/>
<dbReference type="STRING" id="1097556.R4X7U1"/>
<evidence type="ECO:0000313" key="9">
    <source>
        <dbReference type="Proteomes" id="UP000013776"/>
    </source>
</evidence>
<evidence type="ECO:0000259" key="6">
    <source>
        <dbReference type="PROSITE" id="PS50076"/>
    </source>
</evidence>
<keyword evidence="9" id="KW-1185">Reference proteome</keyword>
<dbReference type="GO" id="GO:0008270">
    <property type="term" value="F:zinc ion binding"/>
    <property type="evidence" value="ECO:0007669"/>
    <property type="project" value="UniProtKB-KW"/>
</dbReference>
<dbReference type="PRINTS" id="PR00625">
    <property type="entry name" value="JDOMAIN"/>
</dbReference>